<proteinExistence type="predicted"/>
<reference evidence="4" key="1">
    <citation type="submission" date="2017-02" db="UniProtKB">
        <authorList>
            <consortium name="WormBaseParasite"/>
        </authorList>
    </citation>
    <scope>IDENTIFICATION</scope>
</reference>
<dbReference type="EMBL" id="UXUI01017467">
    <property type="protein sequence ID" value="VDD98070.1"/>
    <property type="molecule type" value="Genomic_DNA"/>
</dbReference>
<name>A0A0N4VRM5_ENTVE</name>
<sequence>MVYLSLVVFIISSKFFTDVTLVLGSPVLEVENIHLRKLLTFNDTYSGMKMSLRWKRHFCSAPCQPSQTCTMETAPVYWRVQPPSVRFFAKPAAVPITIQPAPVRCQIQPAPVMAQVQQQSSSSCQTAGRPHCTCNQALSSSCQSKPCTKFIF</sequence>
<dbReference type="Proteomes" id="UP000274131">
    <property type="component" value="Unassembled WGS sequence"/>
</dbReference>
<evidence type="ECO:0000313" key="4">
    <source>
        <dbReference type="WBParaSite" id="EVEC_0001369601-mRNA-1"/>
    </source>
</evidence>
<organism evidence="4">
    <name type="scientific">Enterobius vermicularis</name>
    <name type="common">Human pinworm</name>
    <dbReference type="NCBI Taxonomy" id="51028"/>
    <lineage>
        <taxon>Eukaryota</taxon>
        <taxon>Metazoa</taxon>
        <taxon>Ecdysozoa</taxon>
        <taxon>Nematoda</taxon>
        <taxon>Chromadorea</taxon>
        <taxon>Rhabditida</taxon>
        <taxon>Spirurina</taxon>
        <taxon>Oxyuridomorpha</taxon>
        <taxon>Oxyuroidea</taxon>
        <taxon>Oxyuridae</taxon>
        <taxon>Enterobius</taxon>
    </lineage>
</organism>
<evidence type="ECO:0000313" key="3">
    <source>
        <dbReference type="Proteomes" id="UP000274131"/>
    </source>
</evidence>
<keyword evidence="1" id="KW-0732">Signal</keyword>
<evidence type="ECO:0000256" key="1">
    <source>
        <dbReference type="SAM" id="SignalP"/>
    </source>
</evidence>
<dbReference type="AlphaFoldDB" id="A0A0N4VRM5"/>
<keyword evidence="3" id="KW-1185">Reference proteome</keyword>
<accession>A0A0N4VRM5</accession>
<reference evidence="2 3" key="2">
    <citation type="submission" date="2018-10" db="EMBL/GenBank/DDBJ databases">
        <authorList>
            <consortium name="Pathogen Informatics"/>
        </authorList>
    </citation>
    <scope>NUCLEOTIDE SEQUENCE [LARGE SCALE GENOMIC DNA]</scope>
</reference>
<protein>
    <submittedName>
        <fullName evidence="4">Phlebovirus_G2 domain-containing protein</fullName>
    </submittedName>
</protein>
<feature type="chain" id="PRO_5043123148" evidence="1">
    <location>
        <begin position="25"/>
        <end position="152"/>
    </location>
</feature>
<dbReference type="WBParaSite" id="EVEC_0001369601-mRNA-1">
    <property type="protein sequence ID" value="EVEC_0001369601-mRNA-1"/>
    <property type="gene ID" value="EVEC_0001369601"/>
</dbReference>
<gene>
    <name evidence="2" type="ORF">EVEC_LOCUS12821</name>
</gene>
<evidence type="ECO:0000313" key="2">
    <source>
        <dbReference type="EMBL" id="VDD98070.1"/>
    </source>
</evidence>
<feature type="signal peptide" evidence="1">
    <location>
        <begin position="1"/>
        <end position="24"/>
    </location>
</feature>